<keyword evidence="2" id="KW-1185">Reference proteome</keyword>
<organism evidence="1 2">
    <name type="scientific">Liparis tanakae</name>
    <name type="common">Tanaka's snailfish</name>
    <dbReference type="NCBI Taxonomy" id="230148"/>
    <lineage>
        <taxon>Eukaryota</taxon>
        <taxon>Metazoa</taxon>
        <taxon>Chordata</taxon>
        <taxon>Craniata</taxon>
        <taxon>Vertebrata</taxon>
        <taxon>Euteleostomi</taxon>
        <taxon>Actinopterygii</taxon>
        <taxon>Neopterygii</taxon>
        <taxon>Teleostei</taxon>
        <taxon>Neoteleostei</taxon>
        <taxon>Acanthomorphata</taxon>
        <taxon>Eupercaria</taxon>
        <taxon>Perciformes</taxon>
        <taxon>Cottioidei</taxon>
        <taxon>Cottales</taxon>
        <taxon>Liparidae</taxon>
        <taxon>Liparis</taxon>
    </lineage>
</organism>
<evidence type="ECO:0000313" key="1">
    <source>
        <dbReference type="EMBL" id="TNN57409.1"/>
    </source>
</evidence>
<comment type="caution">
    <text evidence="1">The sequence shown here is derived from an EMBL/GenBank/DDBJ whole genome shotgun (WGS) entry which is preliminary data.</text>
</comment>
<name>A0A4Z2GVD3_9TELE</name>
<dbReference type="EMBL" id="SRLO01000406">
    <property type="protein sequence ID" value="TNN57409.1"/>
    <property type="molecule type" value="Genomic_DNA"/>
</dbReference>
<accession>A0A4Z2GVD3</accession>
<reference evidence="1 2" key="1">
    <citation type="submission" date="2019-03" db="EMBL/GenBank/DDBJ databases">
        <title>First draft genome of Liparis tanakae, snailfish: a comprehensive survey of snailfish specific genes.</title>
        <authorList>
            <person name="Kim W."/>
            <person name="Song I."/>
            <person name="Jeong J.-H."/>
            <person name="Kim D."/>
            <person name="Kim S."/>
            <person name="Ryu S."/>
            <person name="Song J.Y."/>
            <person name="Lee S.K."/>
        </authorList>
    </citation>
    <scope>NUCLEOTIDE SEQUENCE [LARGE SCALE GENOMIC DNA]</scope>
    <source>
        <tissue evidence="1">Muscle</tissue>
    </source>
</reference>
<protein>
    <submittedName>
        <fullName evidence="1">Uncharacterized protein</fullName>
    </submittedName>
</protein>
<sequence length="143" mass="15210">MLSDQSPPINSSTSVSDLMPLLGKGRANLKAGEKHLVTVLPHDKGTDGTRQCLGQVQHDLEQEVDGERPGDRLAGAHSLVGEAQYGVSLASSEGLMADMRKATTVTANPNSSWSRATSSGKRQTLHLLHVSRKLFPTDGARAL</sequence>
<evidence type="ECO:0000313" key="2">
    <source>
        <dbReference type="Proteomes" id="UP000314294"/>
    </source>
</evidence>
<dbReference type="AlphaFoldDB" id="A0A4Z2GVD3"/>
<dbReference type="Proteomes" id="UP000314294">
    <property type="component" value="Unassembled WGS sequence"/>
</dbReference>
<gene>
    <name evidence="1" type="ORF">EYF80_032378</name>
</gene>
<proteinExistence type="predicted"/>